<feature type="region of interest" description="Head domain (RuvB-H)" evidence="9">
    <location>
        <begin position="256"/>
        <end position="342"/>
    </location>
</feature>
<proteinExistence type="inferred from homology"/>
<dbReference type="EMBL" id="SSMQ01000017">
    <property type="protein sequence ID" value="TKD07353.1"/>
    <property type="molecule type" value="Genomic_DNA"/>
</dbReference>
<keyword evidence="4 9" id="KW-0378">Hydrolase</keyword>
<evidence type="ECO:0000256" key="4">
    <source>
        <dbReference type="ARBA" id="ARBA00022801"/>
    </source>
</evidence>
<feature type="binding site" evidence="9">
    <location>
        <position position="182"/>
    </location>
    <ligand>
        <name>ATP</name>
        <dbReference type="ChEBI" id="CHEBI:30616"/>
    </ligand>
</feature>
<feature type="domain" description="AAA+ ATPase" evidence="10">
    <location>
        <begin position="52"/>
        <end position="183"/>
    </location>
</feature>
<dbReference type="Gene3D" id="1.10.8.60">
    <property type="match status" value="1"/>
</dbReference>
<keyword evidence="8 9" id="KW-0234">DNA repair</keyword>
<comment type="caution">
    <text evidence="9">Lacks conserved residue(s) required for the propagation of feature annotation.</text>
</comment>
<keyword evidence="12" id="KW-1185">Reference proteome</keyword>
<dbReference type="GO" id="GO:0016887">
    <property type="term" value="F:ATP hydrolysis activity"/>
    <property type="evidence" value="ECO:0007669"/>
    <property type="project" value="RHEA"/>
</dbReference>
<comment type="domain">
    <text evidence="9">Has 3 domains, the large (RuvB-L) and small ATPase (RuvB-S) domains and the C-terminal head (RuvB-H) domain. The head domain binds DNA, while the ATPase domains jointly bind ATP, ADP or are empty depending on the state of the subunit in the translocation cycle. During a single DNA translocation step the structure of each domain remains the same, but their relative positions change.</text>
</comment>
<dbReference type="AlphaFoldDB" id="A0A4U1JCX4"/>
<dbReference type="PANTHER" id="PTHR42848:SF1">
    <property type="entry name" value="HOLLIDAY JUNCTION BRANCH MIGRATION COMPLEX SUBUNIT RUVB"/>
    <property type="match status" value="1"/>
</dbReference>
<feature type="binding site" evidence="9">
    <location>
        <position position="22"/>
    </location>
    <ligand>
        <name>ATP</name>
        <dbReference type="ChEBI" id="CHEBI:30616"/>
    </ligand>
</feature>
<dbReference type="NCBIfam" id="TIGR00635">
    <property type="entry name" value="ruvB"/>
    <property type="match status" value="1"/>
</dbReference>
<dbReference type="SUPFAM" id="SSF52540">
    <property type="entry name" value="P-loop containing nucleoside triphosphate hydrolases"/>
    <property type="match status" value="1"/>
</dbReference>
<feature type="binding site" evidence="9">
    <location>
        <position position="67"/>
    </location>
    <ligand>
        <name>ATP</name>
        <dbReference type="ChEBI" id="CHEBI:30616"/>
    </ligand>
</feature>
<keyword evidence="11" id="KW-0347">Helicase</keyword>
<feature type="binding site" evidence="9">
    <location>
        <position position="316"/>
    </location>
    <ligand>
        <name>DNA</name>
        <dbReference type="ChEBI" id="CHEBI:16991"/>
    </ligand>
</feature>
<dbReference type="GO" id="GO:0005524">
    <property type="term" value="F:ATP binding"/>
    <property type="evidence" value="ECO:0007669"/>
    <property type="project" value="UniProtKB-UniRule"/>
</dbReference>
<name>A0A4U1JCX4_9BACT</name>
<feature type="binding site" evidence="9">
    <location>
        <position position="311"/>
    </location>
    <ligand>
        <name>DNA</name>
        <dbReference type="ChEBI" id="CHEBI:16991"/>
    </ligand>
</feature>
<dbReference type="InterPro" id="IPR041445">
    <property type="entry name" value="AAA_lid_4"/>
</dbReference>
<evidence type="ECO:0000256" key="8">
    <source>
        <dbReference type="ARBA" id="ARBA00023204"/>
    </source>
</evidence>
<dbReference type="GO" id="GO:0048476">
    <property type="term" value="C:Holliday junction resolvase complex"/>
    <property type="evidence" value="ECO:0007669"/>
    <property type="project" value="UniProtKB-UniRule"/>
</dbReference>
<dbReference type="Proteomes" id="UP000309215">
    <property type="component" value="Unassembled WGS sequence"/>
</dbReference>
<evidence type="ECO:0000256" key="5">
    <source>
        <dbReference type="ARBA" id="ARBA00022840"/>
    </source>
</evidence>
<accession>A0A4U1JCX4</accession>
<evidence type="ECO:0000259" key="10">
    <source>
        <dbReference type="SMART" id="SM00382"/>
    </source>
</evidence>
<feature type="binding site" evidence="9">
    <location>
        <position position="66"/>
    </location>
    <ligand>
        <name>ATP</name>
        <dbReference type="ChEBI" id="CHEBI:30616"/>
    </ligand>
</feature>
<keyword evidence="6 9" id="KW-0238">DNA-binding</keyword>
<keyword evidence="3 9" id="KW-0227">DNA damage</keyword>
<dbReference type="CDD" id="cd00009">
    <property type="entry name" value="AAA"/>
    <property type="match status" value="1"/>
</dbReference>
<dbReference type="GO" id="GO:0009378">
    <property type="term" value="F:four-way junction helicase activity"/>
    <property type="evidence" value="ECO:0007669"/>
    <property type="project" value="InterPro"/>
</dbReference>
<feature type="region of interest" description="Small ATPAse domain (RuvB-S)" evidence="9">
    <location>
        <begin position="183"/>
        <end position="253"/>
    </location>
</feature>
<comment type="caution">
    <text evidence="11">The sequence shown here is derived from an EMBL/GenBank/DDBJ whole genome shotgun (WGS) entry which is preliminary data.</text>
</comment>
<feature type="binding site" evidence="9">
    <location>
        <position position="63"/>
    </location>
    <ligand>
        <name>ATP</name>
        <dbReference type="ChEBI" id="CHEBI:30616"/>
    </ligand>
</feature>
<dbReference type="Gene3D" id="3.40.50.300">
    <property type="entry name" value="P-loop containing nucleotide triphosphate hydrolases"/>
    <property type="match status" value="1"/>
</dbReference>
<dbReference type="GO" id="GO:0005737">
    <property type="term" value="C:cytoplasm"/>
    <property type="evidence" value="ECO:0007669"/>
    <property type="project" value="UniProtKB-SubCell"/>
</dbReference>
<dbReference type="Pfam" id="PF17864">
    <property type="entry name" value="AAA_lid_4"/>
    <property type="match status" value="1"/>
</dbReference>
<evidence type="ECO:0000256" key="1">
    <source>
        <dbReference type="ARBA" id="ARBA00022490"/>
    </source>
</evidence>
<keyword evidence="2 9" id="KW-0547">Nucleotide-binding</keyword>
<evidence type="ECO:0000256" key="7">
    <source>
        <dbReference type="ARBA" id="ARBA00023172"/>
    </source>
</evidence>
<dbReference type="Gene3D" id="1.10.10.10">
    <property type="entry name" value="Winged helix-like DNA-binding domain superfamily/Winged helix DNA-binding domain"/>
    <property type="match status" value="1"/>
</dbReference>
<dbReference type="EC" id="3.6.4.-" evidence="9"/>
<comment type="subcellular location">
    <subcellularLocation>
        <location evidence="9">Cytoplasm</location>
    </subcellularLocation>
</comment>
<evidence type="ECO:0000256" key="3">
    <source>
        <dbReference type="ARBA" id="ARBA00022763"/>
    </source>
</evidence>
<comment type="catalytic activity">
    <reaction evidence="9">
        <text>ATP + H2O = ADP + phosphate + H(+)</text>
        <dbReference type="Rhea" id="RHEA:13065"/>
        <dbReference type="ChEBI" id="CHEBI:15377"/>
        <dbReference type="ChEBI" id="CHEBI:15378"/>
        <dbReference type="ChEBI" id="CHEBI:30616"/>
        <dbReference type="ChEBI" id="CHEBI:43474"/>
        <dbReference type="ChEBI" id="CHEBI:456216"/>
    </reaction>
</comment>
<evidence type="ECO:0000313" key="11">
    <source>
        <dbReference type="EMBL" id="TKD07353.1"/>
    </source>
</evidence>
<evidence type="ECO:0000313" key="12">
    <source>
        <dbReference type="Proteomes" id="UP000309215"/>
    </source>
</evidence>
<dbReference type="InterPro" id="IPR027417">
    <property type="entry name" value="P-loop_NTPase"/>
</dbReference>
<dbReference type="GO" id="GO:0006310">
    <property type="term" value="P:DNA recombination"/>
    <property type="evidence" value="ECO:0007669"/>
    <property type="project" value="UniProtKB-UniRule"/>
</dbReference>
<keyword evidence="1 9" id="KW-0963">Cytoplasm</keyword>
<dbReference type="InterPro" id="IPR036390">
    <property type="entry name" value="WH_DNA-bd_sf"/>
</dbReference>
<dbReference type="NCBIfam" id="NF000868">
    <property type="entry name" value="PRK00080.1"/>
    <property type="match status" value="1"/>
</dbReference>
<dbReference type="HAMAP" id="MF_00016">
    <property type="entry name" value="DNA_HJ_migration_RuvB"/>
    <property type="match status" value="1"/>
</dbReference>
<dbReference type="InterPro" id="IPR008823">
    <property type="entry name" value="RuvB_wg_C"/>
</dbReference>
<dbReference type="GO" id="GO:0000400">
    <property type="term" value="F:four-way junction DNA binding"/>
    <property type="evidence" value="ECO:0007669"/>
    <property type="project" value="UniProtKB-UniRule"/>
</dbReference>
<dbReference type="SUPFAM" id="SSF46785">
    <property type="entry name" value="Winged helix' DNA-binding domain"/>
    <property type="match status" value="1"/>
</dbReference>
<sequence length="342" mass="37801">MSERVISPASTADDDRFDRLFRPDSLDEYVGQDKHRQNLKVFVEAAKRRREPVDHTLFCGPPGLGKTTLAHIVAREMGVNLHATSGPAIEHKGALAGLLTKLEARDVLFIDEIHRLTPAVEESLYPAIEAFKIDIMTGDGPYATTIQLALKPFTLIGATTRTGLLTAPLLSRFGYVVRLDFYPVEDLQRIITRSARLIEVPIDDAGARELAARARGTPRVANRLLRRARDFAEVLGTGRITVKIASMTAERLEIDAAGLDEMDRRLLMVIIDHYDGGPVGIDTIAAALSEPRDTIEDVYEPYLLQQGFLGRTPRGRIATRKAYEHLGKPMPVKGTPQGDLFS</sequence>
<evidence type="ECO:0000256" key="2">
    <source>
        <dbReference type="ARBA" id="ARBA00022741"/>
    </source>
</evidence>
<feature type="binding site" evidence="9">
    <location>
        <position position="67"/>
    </location>
    <ligand>
        <name>Mg(2+)</name>
        <dbReference type="ChEBI" id="CHEBI:18420"/>
    </ligand>
</feature>
<keyword evidence="7 9" id="KW-0233">DNA recombination</keyword>
<evidence type="ECO:0000256" key="6">
    <source>
        <dbReference type="ARBA" id="ARBA00023125"/>
    </source>
</evidence>
<feature type="binding site" evidence="9">
    <location>
        <position position="292"/>
    </location>
    <ligand>
        <name>DNA</name>
        <dbReference type="ChEBI" id="CHEBI:16991"/>
    </ligand>
</feature>
<dbReference type="GO" id="GO:0006281">
    <property type="term" value="P:DNA repair"/>
    <property type="evidence" value="ECO:0007669"/>
    <property type="project" value="UniProtKB-UniRule"/>
</dbReference>
<comment type="function">
    <text evidence="9">The RuvA-RuvB-RuvC complex processes Holliday junction (HJ) DNA during genetic recombination and DNA repair, while the RuvA-RuvB complex plays an important role in the rescue of blocked DNA replication forks via replication fork reversal (RFR). RuvA specifically binds to HJ cruciform DNA, conferring on it an open structure. The RuvB hexamer acts as an ATP-dependent pump, pulling dsDNA into and through the RuvAB complex. RuvB forms 2 homohexamers on either side of HJ DNA bound by 1 or 2 RuvA tetramers; 4 subunits per hexamer contact DNA at a time. Coordinated motions by a converter formed by DNA-disengaged RuvB subunits stimulates ATP hydrolysis and nucleotide exchange. Immobilization of the converter enables RuvB to convert the ATP-contained energy into a lever motion, pulling 2 nucleotides of DNA out of the RuvA tetramer per ATP hydrolyzed, thus driving DNA branch migration. The RuvB motors rotate together with the DNA substrate, which together with the progressing nucleotide cycle form the mechanistic basis for DNA recombination by continuous HJ branch migration. Branch migration allows RuvC to scan DNA until it finds its consensus sequence, where it cleaves and resolves cruciform DNA.</text>
</comment>
<feature type="binding site" evidence="9">
    <location>
        <position position="172"/>
    </location>
    <ligand>
        <name>ATP</name>
        <dbReference type="ChEBI" id="CHEBI:30616"/>
    </ligand>
</feature>
<dbReference type="OrthoDB" id="9804478at2"/>
<dbReference type="InterPro" id="IPR008824">
    <property type="entry name" value="RuvB-like_N"/>
</dbReference>
<organism evidence="11 12">
    <name type="scientific">Polyangium fumosum</name>
    <dbReference type="NCBI Taxonomy" id="889272"/>
    <lineage>
        <taxon>Bacteria</taxon>
        <taxon>Pseudomonadati</taxon>
        <taxon>Myxococcota</taxon>
        <taxon>Polyangia</taxon>
        <taxon>Polyangiales</taxon>
        <taxon>Polyangiaceae</taxon>
        <taxon>Polyangium</taxon>
    </lineage>
</organism>
<reference evidence="11 12" key="1">
    <citation type="submission" date="2019-04" db="EMBL/GenBank/DDBJ databases">
        <authorList>
            <person name="Li Y."/>
            <person name="Wang J."/>
        </authorList>
    </citation>
    <scope>NUCLEOTIDE SEQUENCE [LARGE SCALE GENOMIC DNA]</scope>
    <source>
        <strain evidence="11 12">DSM 14668</strain>
    </source>
</reference>
<feature type="region of interest" description="Large ATPase domain (RuvB-L)" evidence="9">
    <location>
        <begin position="2"/>
        <end position="182"/>
    </location>
</feature>
<dbReference type="SMART" id="SM00382">
    <property type="entry name" value="AAA"/>
    <property type="match status" value="1"/>
</dbReference>
<keyword evidence="5 9" id="KW-0067">ATP-binding</keyword>
<feature type="binding site" evidence="9">
    <location>
        <position position="219"/>
    </location>
    <ligand>
        <name>ATP</name>
        <dbReference type="ChEBI" id="CHEBI:30616"/>
    </ligand>
</feature>
<protein>
    <recommendedName>
        <fullName evidence="9">Holliday junction branch migration complex subunit RuvB</fullName>
        <ecNumber evidence="9">3.6.4.-</ecNumber>
    </recommendedName>
</protein>
<dbReference type="InterPro" id="IPR004605">
    <property type="entry name" value="DNA_helicase_Holl-junc_RuvB"/>
</dbReference>
<comment type="similarity">
    <text evidence="9">Belongs to the RuvB family.</text>
</comment>
<feature type="binding site" evidence="9">
    <location>
        <position position="68"/>
    </location>
    <ligand>
        <name>ATP</name>
        <dbReference type="ChEBI" id="CHEBI:30616"/>
    </ligand>
</feature>
<dbReference type="RefSeq" id="WP_136930269.1">
    <property type="nucleotide sequence ID" value="NZ_SSMQ01000017.1"/>
</dbReference>
<dbReference type="Pfam" id="PF05496">
    <property type="entry name" value="RuvB_N"/>
    <property type="match status" value="1"/>
</dbReference>
<comment type="subunit">
    <text evidence="9">Homohexamer. Forms an RuvA(8)-RuvB(12)-Holliday junction (HJ) complex. HJ DNA is sandwiched between 2 RuvA tetramers; dsDNA enters through RuvA and exits via RuvB. An RuvB hexamer assembles on each DNA strand where it exits the tetramer. Each RuvB hexamer is contacted by two RuvA subunits (via domain III) on 2 adjacent RuvB subunits; this complex drives branch migration. In the full resolvosome a probable DNA-RuvA(4)-RuvB(12)-RuvC(2) complex forms which resolves the HJ.</text>
</comment>
<dbReference type="PANTHER" id="PTHR42848">
    <property type="match status" value="1"/>
</dbReference>
<dbReference type="Pfam" id="PF05491">
    <property type="entry name" value="WHD_RuvB"/>
    <property type="match status" value="1"/>
</dbReference>
<gene>
    <name evidence="9 11" type="primary">ruvB</name>
    <name evidence="11" type="ORF">E8A74_18055</name>
</gene>
<dbReference type="InterPro" id="IPR003593">
    <property type="entry name" value="AAA+_ATPase"/>
</dbReference>
<evidence type="ECO:0000256" key="9">
    <source>
        <dbReference type="HAMAP-Rule" id="MF_00016"/>
    </source>
</evidence>
<dbReference type="InterPro" id="IPR036388">
    <property type="entry name" value="WH-like_DNA-bd_sf"/>
</dbReference>